<accession>A0A964DXD7</accession>
<gene>
    <name evidence="2" type="ORF">ASILVAE211_00215</name>
</gene>
<comment type="caution">
    <text evidence="2">The sequence shown here is derived from an EMBL/GenBank/DDBJ whole genome shotgun (WGS) entry which is preliminary data.</text>
</comment>
<proteinExistence type="predicted"/>
<feature type="region of interest" description="Disordered" evidence="1">
    <location>
        <begin position="1"/>
        <end position="20"/>
    </location>
</feature>
<evidence type="ECO:0000313" key="2">
    <source>
        <dbReference type="EMBL" id="MCB8873588.1"/>
    </source>
</evidence>
<organism evidence="2 3">
    <name type="scientific">Acidisoma silvae</name>
    <dbReference type="NCBI Taxonomy" id="2802396"/>
    <lineage>
        <taxon>Bacteria</taxon>
        <taxon>Pseudomonadati</taxon>
        <taxon>Pseudomonadota</taxon>
        <taxon>Alphaproteobacteria</taxon>
        <taxon>Acetobacterales</taxon>
        <taxon>Acidocellaceae</taxon>
        <taxon>Acidisoma</taxon>
    </lineage>
</organism>
<reference evidence="2" key="1">
    <citation type="journal article" date="2021" name="Microorganisms">
        <title>Acidisoma silvae sp. nov. and Acidisomacellulosilytica sp. nov., Two Acidophilic Bacteria Isolated from Decaying Wood, Hydrolyzing Cellulose and Producing Poly-3-hydroxybutyrate.</title>
        <authorList>
            <person name="Mieszkin S."/>
            <person name="Pouder E."/>
            <person name="Uroz S."/>
            <person name="Simon-Colin C."/>
            <person name="Alain K."/>
        </authorList>
    </citation>
    <scope>NUCLEOTIDE SEQUENCE</scope>
    <source>
        <strain evidence="2">HW T2.11</strain>
    </source>
</reference>
<dbReference type="EMBL" id="JAESVB010000001">
    <property type="protein sequence ID" value="MCB8873588.1"/>
    <property type="molecule type" value="Genomic_DNA"/>
</dbReference>
<reference evidence="2" key="2">
    <citation type="submission" date="2021-01" db="EMBL/GenBank/DDBJ databases">
        <authorList>
            <person name="Mieszkin S."/>
            <person name="Pouder E."/>
            <person name="Alain K."/>
        </authorList>
    </citation>
    <scope>NUCLEOTIDE SEQUENCE</scope>
    <source>
        <strain evidence="2">HW T2.11</strain>
    </source>
</reference>
<evidence type="ECO:0000256" key="1">
    <source>
        <dbReference type="SAM" id="MobiDB-lite"/>
    </source>
</evidence>
<dbReference type="Proteomes" id="UP000708298">
    <property type="component" value="Unassembled WGS sequence"/>
</dbReference>
<name>A0A964DXD7_9PROT</name>
<keyword evidence="3" id="KW-1185">Reference proteome</keyword>
<protein>
    <submittedName>
        <fullName evidence="2">Uncharacterized protein</fullName>
    </submittedName>
</protein>
<dbReference type="AlphaFoldDB" id="A0A964DXD7"/>
<evidence type="ECO:0000313" key="3">
    <source>
        <dbReference type="Proteomes" id="UP000708298"/>
    </source>
</evidence>
<sequence>MPLRERRPTPEPGRPQRRGQPFRDVEACIFWTIKALAATAADQPILPGTRARTRMASPICAPAEVVKCLDTLYRRRRIDLHHVRILRIWGHRGRAPNPDQATERGDWRVWREALERLEWPLRSLGIISCDFGD</sequence>